<dbReference type="EMBL" id="QHCS01000001">
    <property type="protein sequence ID" value="RHX88317.1"/>
    <property type="molecule type" value="Genomic_DNA"/>
</dbReference>
<evidence type="ECO:0000313" key="2">
    <source>
        <dbReference type="Proteomes" id="UP000266669"/>
    </source>
</evidence>
<dbReference type="AlphaFoldDB" id="A0A8B3CST7"/>
<name>A0A8B3CST7_9LEPT</name>
<accession>A0A8B3CST7</accession>
<dbReference type="Proteomes" id="UP000266669">
    <property type="component" value="Unassembled WGS sequence"/>
</dbReference>
<reference evidence="2" key="1">
    <citation type="submission" date="2018-05" db="EMBL/GenBank/DDBJ databases">
        <title>Leptospira yasudae sp. nov. and Leptospira stimsonii sp. nov., two pathogenic species of the genus Leptospira isolated from environmental sources.</title>
        <authorList>
            <person name="Casanovas-Massana A."/>
            <person name="Hamond C."/>
            <person name="Santos L.A."/>
            <person name="Hacker K.P."/>
            <person name="Balassiano I."/>
            <person name="Medeiros M.A."/>
            <person name="Reis M.G."/>
            <person name="Ko A.I."/>
            <person name="Wunder E.A."/>
        </authorList>
    </citation>
    <scope>NUCLEOTIDE SEQUENCE [LARGE SCALE GENOMIC DNA]</scope>
    <source>
        <strain evidence="2">AMB6-RJ</strain>
    </source>
</reference>
<proteinExistence type="predicted"/>
<sequence>MILKLLFFDFRSDSFDLKNAAENKQRKRFLKGINVCLFVRFQLESKEEESEKTSSALFFVVEYR</sequence>
<organism evidence="1 2">
    <name type="scientific">Leptospira stimsonii</name>
    <dbReference type="NCBI Taxonomy" id="2202203"/>
    <lineage>
        <taxon>Bacteria</taxon>
        <taxon>Pseudomonadati</taxon>
        <taxon>Spirochaetota</taxon>
        <taxon>Spirochaetia</taxon>
        <taxon>Leptospirales</taxon>
        <taxon>Leptospiraceae</taxon>
        <taxon>Leptospira</taxon>
    </lineage>
</organism>
<gene>
    <name evidence="1" type="ORF">DLM78_05050</name>
</gene>
<comment type="caution">
    <text evidence="1">The sequence shown here is derived from an EMBL/GenBank/DDBJ whole genome shotgun (WGS) entry which is preliminary data.</text>
</comment>
<protein>
    <submittedName>
        <fullName evidence="1">Uncharacterized protein</fullName>
    </submittedName>
</protein>
<evidence type="ECO:0000313" key="1">
    <source>
        <dbReference type="EMBL" id="RHX88317.1"/>
    </source>
</evidence>